<dbReference type="CDD" id="cd22701">
    <property type="entry name" value="FHA_FKH1-like"/>
    <property type="match status" value="1"/>
</dbReference>
<dbReference type="InterPro" id="IPR000253">
    <property type="entry name" value="FHA_dom"/>
</dbReference>
<keyword evidence="2" id="KW-0539">Nucleus</keyword>
<feature type="domain" description="FHA" evidence="4">
    <location>
        <begin position="124"/>
        <end position="176"/>
    </location>
</feature>
<evidence type="ECO:0000259" key="4">
    <source>
        <dbReference type="PROSITE" id="PS50006"/>
    </source>
</evidence>
<dbReference type="Gramene" id="LPERR09G11810.1">
    <property type="protein sequence ID" value="LPERR09G11810.1"/>
    <property type="gene ID" value="LPERR09G11810"/>
</dbReference>
<dbReference type="FunFam" id="2.60.200.20:FF:000014">
    <property type="entry name" value="FHA domain-containing protein FHA2"/>
    <property type="match status" value="1"/>
</dbReference>
<dbReference type="PANTHER" id="PTHR21712:SF29">
    <property type="entry name" value="PRE-RRNA-PROCESSING PROTEIN FHL1"/>
    <property type="match status" value="1"/>
</dbReference>
<dbReference type="SUPFAM" id="SSF49879">
    <property type="entry name" value="SMAD/FHA domain"/>
    <property type="match status" value="1"/>
</dbReference>
<dbReference type="InterPro" id="IPR045178">
    <property type="entry name" value="Fhl1/FHA1"/>
</dbReference>
<dbReference type="PROSITE" id="PS50006">
    <property type="entry name" value="FHA_DOMAIN"/>
    <property type="match status" value="1"/>
</dbReference>
<organism evidence="5 6">
    <name type="scientific">Leersia perrieri</name>
    <dbReference type="NCBI Taxonomy" id="77586"/>
    <lineage>
        <taxon>Eukaryota</taxon>
        <taxon>Viridiplantae</taxon>
        <taxon>Streptophyta</taxon>
        <taxon>Embryophyta</taxon>
        <taxon>Tracheophyta</taxon>
        <taxon>Spermatophyta</taxon>
        <taxon>Magnoliopsida</taxon>
        <taxon>Liliopsida</taxon>
        <taxon>Poales</taxon>
        <taxon>Poaceae</taxon>
        <taxon>BOP clade</taxon>
        <taxon>Oryzoideae</taxon>
        <taxon>Oryzeae</taxon>
        <taxon>Oryzinae</taxon>
        <taxon>Leersia</taxon>
    </lineage>
</organism>
<keyword evidence="6" id="KW-1185">Reference proteome</keyword>
<accession>A0A0D9XFD8</accession>
<protein>
    <recommendedName>
        <fullName evidence="4">FHA domain-containing protein</fullName>
    </recommendedName>
</protein>
<dbReference type="GO" id="GO:0005634">
    <property type="term" value="C:nucleus"/>
    <property type="evidence" value="ECO:0007669"/>
    <property type="project" value="UniProtKB-SubCell"/>
</dbReference>
<evidence type="ECO:0000256" key="1">
    <source>
        <dbReference type="ARBA" id="ARBA00004123"/>
    </source>
</evidence>
<comment type="subcellular location">
    <subcellularLocation>
        <location evidence="1">Nucleus</location>
    </subcellularLocation>
</comment>
<dbReference type="Proteomes" id="UP000032180">
    <property type="component" value="Chromosome 9"/>
</dbReference>
<name>A0A0D9XFD8_9ORYZ</name>
<dbReference type="eggNOG" id="KOG2294">
    <property type="taxonomic scope" value="Eukaryota"/>
</dbReference>
<reference evidence="6" key="2">
    <citation type="submission" date="2013-12" db="EMBL/GenBank/DDBJ databases">
        <authorList>
            <person name="Yu Y."/>
            <person name="Lee S."/>
            <person name="de Baynast K."/>
            <person name="Wissotski M."/>
            <person name="Liu L."/>
            <person name="Talag J."/>
            <person name="Goicoechea J."/>
            <person name="Angelova A."/>
            <person name="Jetty R."/>
            <person name="Kudrna D."/>
            <person name="Golser W."/>
            <person name="Rivera L."/>
            <person name="Zhang J."/>
            <person name="Wing R."/>
        </authorList>
    </citation>
    <scope>NUCLEOTIDE SEQUENCE</scope>
</reference>
<dbReference type="AlphaFoldDB" id="A0A0D9XFD8"/>
<dbReference type="HOGENOM" id="CLU_706699_0_0_1"/>
<proteinExistence type="predicted"/>
<evidence type="ECO:0000313" key="6">
    <source>
        <dbReference type="Proteomes" id="UP000032180"/>
    </source>
</evidence>
<evidence type="ECO:0000256" key="2">
    <source>
        <dbReference type="ARBA" id="ARBA00023242"/>
    </source>
</evidence>
<feature type="region of interest" description="Disordered" evidence="3">
    <location>
        <begin position="58"/>
        <end position="97"/>
    </location>
</feature>
<reference evidence="5" key="3">
    <citation type="submission" date="2015-04" db="UniProtKB">
        <authorList>
            <consortium name="EnsemblPlants"/>
        </authorList>
    </citation>
    <scope>IDENTIFICATION</scope>
</reference>
<dbReference type="STRING" id="77586.A0A0D9XFD8"/>
<dbReference type="Pfam" id="PF00498">
    <property type="entry name" value="FHA"/>
    <property type="match status" value="1"/>
</dbReference>
<dbReference type="PANTHER" id="PTHR21712">
    <property type="entry name" value="PRE-RRNA-PROCESSING PROTEIN FHL1"/>
    <property type="match status" value="1"/>
</dbReference>
<dbReference type="InterPro" id="IPR008984">
    <property type="entry name" value="SMAD_FHA_dom_sf"/>
</dbReference>
<evidence type="ECO:0000313" key="5">
    <source>
        <dbReference type="EnsemblPlants" id="LPERR09G11810.1"/>
    </source>
</evidence>
<dbReference type="GO" id="GO:0060962">
    <property type="term" value="P:regulation of ribosomal protein gene transcription by RNA polymerase II"/>
    <property type="evidence" value="ECO:0007669"/>
    <property type="project" value="InterPro"/>
</dbReference>
<dbReference type="Gene3D" id="2.60.200.20">
    <property type="match status" value="1"/>
</dbReference>
<sequence length="391" mass="42608">MGEFILRVSSHIVLASKSSPLAPPPPPPTALSQILGASLRNREAHQIWDASTSTLLVPPPTPSDLGLSQEGSRGLGKSVTEGIDLSGRESPSISTMTSAGDNIQAGFAKLQGEDFTYLMQTYSIILGRDSKKGKVDLDIAGGDQNVSCQHARIFYDFTRKRFSLEVLGKLGVEGVLHLPGGHPVKLDSQDLLQIGEKKFYFLLPTRSIFETSANQRFSGSAAFQAGNNGTAANQYDHAASTTARLAHIGTAAPPPHIGIPSQTAQPVRTLAIRSADNNIEDNQKEVLLEEEEYVLRSIGMVIPSLSGRGELVPIEKLHSELVARYSTEWPQRQVQMHLTPEVGSSSGTNSKPWRNLMYLLKKYPERFLVLLSSDEGKVPSYYVTMTSLWGR</sequence>
<dbReference type="EnsemblPlants" id="LPERR09G11810.1">
    <property type="protein sequence ID" value="LPERR09G11810.1"/>
    <property type="gene ID" value="LPERR09G11810"/>
</dbReference>
<dbReference type="GO" id="GO:0043565">
    <property type="term" value="F:sequence-specific DNA binding"/>
    <property type="evidence" value="ECO:0007669"/>
    <property type="project" value="TreeGrafter"/>
</dbReference>
<reference evidence="5 6" key="1">
    <citation type="submission" date="2012-08" db="EMBL/GenBank/DDBJ databases">
        <title>Oryza genome evolution.</title>
        <authorList>
            <person name="Wing R.A."/>
        </authorList>
    </citation>
    <scope>NUCLEOTIDE SEQUENCE</scope>
</reference>
<evidence type="ECO:0000256" key="3">
    <source>
        <dbReference type="SAM" id="MobiDB-lite"/>
    </source>
</evidence>